<accession>A0AAV9XR35</accession>
<dbReference type="EMBL" id="JAVHJO010000001">
    <property type="protein sequence ID" value="KAK6543382.1"/>
    <property type="molecule type" value="Genomic_DNA"/>
</dbReference>
<evidence type="ECO:0000256" key="2">
    <source>
        <dbReference type="ARBA" id="ARBA00005634"/>
    </source>
</evidence>
<evidence type="ECO:0000259" key="8">
    <source>
        <dbReference type="Pfam" id="PF04389"/>
    </source>
</evidence>
<feature type="chain" id="PRO_5043109342" description="Peptide hydrolase" evidence="7">
    <location>
        <begin position="22"/>
        <end position="454"/>
    </location>
</feature>
<evidence type="ECO:0000313" key="9">
    <source>
        <dbReference type="EMBL" id="KAK6543382.1"/>
    </source>
</evidence>
<reference evidence="9 10" key="1">
    <citation type="submission" date="2019-10" db="EMBL/GenBank/DDBJ databases">
        <authorList>
            <person name="Palmer J.M."/>
        </authorList>
    </citation>
    <scope>NUCLEOTIDE SEQUENCE [LARGE SCALE GENOMIC DNA]</scope>
    <source>
        <strain evidence="9 10">TWF694</strain>
    </source>
</reference>
<keyword evidence="5 7" id="KW-0378">Hydrolase</keyword>
<dbReference type="Pfam" id="PF04389">
    <property type="entry name" value="Peptidase_M28"/>
    <property type="match status" value="1"/>
</dbReference>
<evidence type="ECO:0000256" key="1">
    <source>
        <dbReference type="ARBA" id="ARBA00001947"/>
    </source>
</evidence>
<organism evidence="9 10">
    <name type="scientific">Orbilia ellipsospora</name>
    <dbReference type="NCBI Taxonomy" id="2528407"/>
    <lineage>
        <taxon>Eukaryota</taxon>
        <taxon>Fungi</taxon>
        <taxon>Dikarya</taxon>
        <taxon>Ascomycota</taxon>
        <taxon>Pezizomycotina</taxon>
        <taxon>Orbiliomycetes</taxon>
        <taxon>Orbiliales</taxon>
        <taxon>Orbiliaceae</taxon>
        <taxon>Orbilia</taxon>
    </lineage>
</organism>
<dbReference type="SUPFAM" id="SSF53187">
    <property type="entry name" value="Zn-dependent exopeptidases"/>
    <property type="match status" value="1"/>
</dbReference>
<comment type="caution">
    <text evidence="9">The sequence shown here is derived from an EMBL/GenBank/DDBJ whole genome shotgun (WGS) entry which is preliminary data.</text>
</comment>
<comment type="cofactor">
    <cofactor evidence="1">
        <name>Zn(2+)</name>
        <dbReference type="ChEBI" id="CHEBI:29105"/>
    </cofactor>
</comment>
<feature type="signal peptide" evidence="7">
    <location>
        <begin position="1"/>
        <end position="21"/>
    </location>
</feature>
<keyword evidence="4 7" id="KW-0479">Metal-binding</keyword>
<evidence type="ECO:0000256" key="3">
    <source>
        <dbReference type="ARBA" id="ARBA00022670"/>
    </source>
</evidence>
<keyword evidence="6 7" id="KW-0862">Zinc</keyword>
<dbReference type="Proteomes" id="UP001365542">
    <property type="component" value="Unassembled WGS sequence"/>
</dbReference>
<dbReference type="PANTHER" id="PTHR12147:SF26">
    <property type="entry name" value="PEPTIDASE M28 DOMAIN-CONTAINING PROTEIN"/>
    <property type="match status" value="1"/>
</dbReference>
<dbReference type="InterPro" id="IPR045175">
    <property type="entry name" value="M28_fam"/>
</dbReference>
<dbReference type="GO" id="GO:0046872">
    <property type="term" value="F:metal ion binding"/>
    <property type="evidence" value="ECO:0007669"/>
    <property type="project" value="UniProtKB-KW"/>
</dbReference>
<dbReference type="AlphaFoldDB" id="A0AAV9XR35"/>
<evidence type="ECO:0000256" key="5">
    <source>
        <dbReference type="ARBA" id="ARBA00022801"/>
    </source>
</evidence>
<feature type="domain" description="Peptidase M28" evidence="8">
    <location>
        <begin position="242"/>
        <end position="355"/>
    </location>
</feature>
<evidence type="ECO:0000256" key="6">
    <source>
        <dbReference type="ARBA" id="ARBA00022833"/>
    </source>
</evidence>
<keyword evidence="3 7" id="KW-0645">Protease</keyword>
<name>A0AAV9XR35_9PEZI</name>
<keyword evidence="7" id="KW-0732">Signal</keyword>
<dbReference type="Gene3D" id="3.40.630.10">
    <property type="entry name" value="Zn peptidases"/>
    <property type="match status" value="1"/>
</dbReference>
<dbReference type="GO" id="GO:0006508">
    <property type="term" value="P:proteolysis"/>
    <property type="evidence" value="ECO:0007669"/>
    <property type="project" value="UniProtKB-KW"/>
</dbReference>
<gene>
    <name evidence="9" type="ORF">TWF694_000130</name>
</gene>
<dbReference type="EC" id="3.4.-.-" evidence="7"/>
<evidence type="ECO:0000256" key="7">
    <source>
        <dbReference type="RuleBase" id="RU361240"/>
    </source>
</evidence>
<dbReference type="InterPro" id="IPR007484">
    <property type="entry name" value="Peptidase_M28"/>
</dbReference>
<dbReference type="GO" id="GO:0008235">
    <property type="term" value="F:metalloexopeptidase activity"/>
    <property type="evidence" value="ECO:0007669"/>
    <property type="project" value="InterPro"/>
</dbReference>
<evidence type="ECO:0000256" key="4">
    <source>
        <dbReference type="ARBA" id="ARBA00022723"/>
    </source>
</evidence>
<evidence type="ECO:0000313" key="10">
    <source>
        <dbReference type="Proteomes" id="UP001365542"/>
    </source>
</evidence>
<sequence length="454" mass="50139">MRVSCIGIVLNALLCAAVPHGYNPPPPNCGDHGPAYLDNQVSPARLYQNLVDIRSRTNGRPHVSPDRAFGSPSANQVSEWVYSRLDSPNYTRYTQQYSDTALRYKLATPFKVGTTTYEAFKMSAQFDATVTIIKGPRGHGFCPNLQVQFDDNPPNNRVLLVEHNRCNTNVPLGFASLILIYNDNWTDWTPETAPDPVPGSYIPVAYINRGVGIDLIRRINRGESTETKFITPTVQFPASGINVFAKSKGGDERRTIVLGAVLTTAPYTPGINEDGSGISLLLELFDIFKNYFPHNKILFAFWADNVNFHDASGAKYWGNHLTATQKNNIFMYLHFQGVSNGTYGVLDGDGSSGLPPGPPGSGPIETLFRDQYTHKGINNVVDVGYLTYNDFGEFVSFGKPVGGLYDLFGDILHPAFPCRTFRCDDLRNVDTHMLKINTQVAAQVLCNVANRNSI</sequence>
<dbReference type="PANTHER" id="PTHR12147">
    <property type="entry name" value="METALLOPEPTIDASE M28 FAMILY MEMBER"/>
    <property type="match status" value="1"/>
</dbReference>
<protein>
    <recommendedName>
        <fullName evidence="7">Peptide hydrolase</fullName>
        <ecNumber evidence="7">3.4.-.-</ecNumber>
    </recommendedName>
</protein>
<comment type="similarity">
    <text evidence="2">Belongs to the peptidase M28 family. M28B subfamily.</text>
</comment>
<keyword evidence="10" id="KW-1185">Reference proteome</keyword>
<proteinExistence type="inferred from homology"/>